<feature type="transmembrane region" description="Helical" evidence="5">
    <location>
        <begin position="320"/>
        <end position="339"/>
    </location>
</feature>
<dbReference type="InterPro" id="IPR013525">
    <property type="entry name" value="ABC2_TM"/>
</dbReference>
<dbReference type="PANTHER" id="PTHR43471">
    <property type="entry name" value="ABC TRANSPORTER PERMEASE"/>
    <property type="match status" value="1"/>
</dbReference>
<dbReference type="RefSeq" id="WP_132282189.1">
    <property type="nucleotide sequence ID" value="NZ_SMGQ01000012.1"/>
</dbReference>
<protein>
    <submittedName>
        <fullName evidence="7">Sodium transport system permease protein</fullName>
    </submittedName>
</protein>
<feature type="transmembrane region" description="Helical" evidence="5">
    <location>
        <begin position="287"/>
        <end position="308"/>
    </location>
</feature>
<accession>A0A4R1MKL8</accession>
<evidence type="ECO:0000259" key="6">
    <source>
        <dbReference type="Pfam" id="PF12698"/>
    </source>
</evidence>
<feature type="transmembrane region" description="Helical" evidence="5">
    <location>
        <begin position="345"/>
        <end position="363"/>
    </location>
</feature>
<keyword evidence="2 5" id="KW-0812">Transmembrane</keyword>
<name>A0A4R1MKL8_9FIRM</name>
<dbReference type="OrthoDB" id="5486437at2"/>
<evidence type="ECO:0000313" key="7">
    <source>
        <dbReference type="EMBL" id="TCK93276.1"/>
    </source>
</evidence>
<feature type="transmembrane region" description="Helical" evidence="5">
    <location>
        <begin position="20"/>
        <end position="42"/>
    </location>
</feature>
<feature type="transmembrane region" description="Helical" evidence="5">
    <location>
        <begin position="191"/>
        <end position="214"/>
    </location>
</feature>
<evidence type="ECO:0000256" key="2">
    <source>
        <dbReference type="ARBA" id="ARBA00022692"/>
    </source>
</evidence>
<feature type="domain" description="ABC-2 type transporter transmembrane" evidence="6">
    <location>
        <begin position="17"/>
        <end position="390"/>
    </location>
</feature>
<sequence length="403" mass="44885">MLWVIIKKELKRVFSDKRLVFSMFILPAVGIFAMYSFMGVALENMISSMDENVPTVYIQNAPEGFETYTQGEQVNMDIYFIEESTNEIKESIREGDIDLLIEFDSDFMEGIQNYTQREYRPEIKTFYNPSQNNSLSARNRLINNILTVFERDILEQRFGNIEHITAFDIDRTNEEAIIQDDRRATGGELGMLIPVLITIFLFSAVMGIGTDIIAGEKERGTMATLLLSPVKRETIAFGKLISLGMVSILSAICSFAGILASMPFASNMLSGGGDMDMSAFRLEALDYFQLFLIMITMAGIFVGVIALVSVRARSVKEANTYAGPIMMVVMVAAFANMFSQGTPELSSFGIPVYGGVVALKALFEFELTMSQFLLNISSSVAVIVILTVLITRTFNDEKVIFNA</sequence>
<dbReference type="GO" id="GO:0016020">
    <property type="term" value="C:membrane"/>
    <property type="evidence" value="ECO:0007669"/>
    <property type="project" value="UniProtKB-SubCell"/>
</dbReference>
<feature type="transmembrane region" description="Helical" evidence="5">
    <location>
        <begin position="235"/>
        <end position="260"/>
    </location>
</feature>
<proteinExistence type="predicted"/>
<feature type="transmembrane region" description="Helical" evidence="5">
    <location>
        <begin position="372"/>
        <end position="394"/>
    </location>
</feature>
<dbReference type="Proteomes" id="UP000294545">
    <property type="component" value="Unassembled WGS sequence"/>
</dbReference>
<reference evidence="7 8" key="1">
    <citation type="submission" date="2019-03" db="EMBL/GenBank/DDBJ databases">
        <title>Genomic Encyclopedia of Type Strains, Phase IV (KMG-IV): sequencing the most valuable type-strain genomes for metagenomic binning, comparative biology and taxonomic classification.</title>
        <authorList>
            <person name="Goeker M."/>
        </authorList>
    </citation>
    <scope>NUCLEOTIDE SEQUENCE [LARGE SCALE GENOMIC DNA]</scope>
    <source>
        <strain evidence="7 8">DSM 24176</strain>
    </source>
</reference>
<organism evidence="7 8">
    <name type="scientific">Natranaerovirga hydrolytica</name>
    <dbReference type="NCBI Taxonomy" id="680378"/>
    <lineage>
        <taxon>Bacteria</taxon>
        <taxon>Bacillati</taxon>
        <taxon>Bacillota</taxon>
        <taxon>Clostridia</taxon>
        <taxon>Lachnospirales</taxon>
        <taxon>Natranaerovirgaceae</taxon>
        <taxon>Natranaerovirga</taxon>
    </lineage>
</organism>
<dbReference type="Pfam" id="PF12698">
    <property type="entry name" value="ABC2_membrane_3"/>
    <property type="match status" value="1"/>
</dbReference>
<evidence type="ECO:0000256" key="5">
    <source>
        <dbReference type="SAM" id="Phobius"/>
    </source>
</evidence>
<dbReference type="EMBL" id="SMGQ01000012">
    <property type="protein sequence ID" value="TCK93276.1"/>
    <property type="molecule type" value="Genomic_DNA"/>
</dbReference>
<dbReference type="GO" id="GO:0140359">
    <property type="term" value="F:ABC-type transporter activity"/>
    <property type="evidence" value="ECO:0007669"/>
    <property type="project" value="InterPro"/>
</dbReference>
<evidence type="ECO:0000256" key="1">
    <source>
        <dbReference type="ARBA" id="ARBA00004141"/>
    </source>
</evidence>
<evidence type="ECO:0000256" key="3">
    <source>
        <dbReference type="ARBA" id="ARBA00022989"/>
    </source>
</evidence>
<evidence type="ECO:0000313" key="8">
    <source>
        <dbReference type="Proteomes" id="UP000294545"/>
    </source>
</evidence>
<evidence type="ECO:0000256" key="4">
    <source>
        <dbReference type="ARBA" id="ARBA00023136"/>
    </source>
</evidence>
<keyword evidence="8" id="KW-1185">Reference proteome</keyword>
<comment type="subcellular location">
    <subcellularLocation>
        <location evidence="1">Membrane</location>
        <topology evidence="1">Multi-pass membrane protein</topology>
    </subcellularLocation>
</comment>
<comment type="caution">
    <text evidence="7">The sequence shown here is derived from an EMBL/GenBank/DDBJ whole genome shotgun (WGS) entry which is preliminary data.</text>
</comment>
<dbReference type="AlphaFoldDB" id="A0A4R1MKL8"/>
<gene>
    <name evidence="7" type="ORF">EDC19_1467</name>
</gene>
<keyword evidence="4 5" id="KW-0472">Membrane</keyword>
<keyword evidence="3 5" id="KW-1133">Transmembrane helix</keyword>
<dbReference type="PANTHER" id="PTHR43471:SF3">
    <property type="entry name" value="ABC TRANSPORTER PERMEASE PROTEIN NATB"/>
    <property type="match status" value="1"/>
</dbReference>